<keyword evidence="8" id="KW-0625">Polysaccharide transport</keyword>
<evidence type="ECO:0000256" key="5">
    <source>
        <dbReference type="ARBA" id="ARBA00022597"/>
    </source>
</evidence>
<dbReference type="GO" id="GO:0006811">
    <property type="term" value="P:monoatomic ion transport"/>
    <property type="evidence" value="ECO:0007669"/>
    <property type="project" value="UniProtKB-KW"/>
</dbReference>
<evidence type="ECO:0000256" key="1">
    <source>
        <dbReference type="ARBA" id="ARBA00004571"/>
    </source>
</evidence>
<dbReference type="InterPro" id="IPR019554">
    <property type="entry name" value="Soluble_ligand-bd"/>
</dbReference>
<feature type="domain" description="Soluble ligand binding" evidence="17">
    <location>
        <begin position="300"/>
        <end position="351"/>
    </location>
</feature>
<keyword evidence="3" id="KW-0813">Transport</keyword>
<evidence type="ECO:0000256" key="9">
    <source>
        <dbReference type="ARBA" id="ARBA00023065"/>
    </source>
</evidence>
<evidence type="ECO:0000256" key="7">
    <source>
        <dbReference type="ARBA" id="ARBA00022729"/>
    </source>
</evidence>
<dbReference type="GO" id="GO:0015159">
    <property type="term" value="F:polysaccharide transmembrane transporter activity"/>
    <property type="evidence" value="ECO:0007669"/>
    <property type="project" value="InterPro"/>
</dbReference>
<dbReference type="GO" id="GO:0009279">
    <property type="term" value="C:cell outer membrane"/>
    <property type="evidence" value="ECO:0007669"/>
    <property type="project" value="UniProtKB-SubCell"/>
</dbReference>
<dbReference type="GO" id="GO:0046930">
    <property type="term" value="C:pore complex"/>
    <property type="evidence" value="ECO:0007669"/>
    <property type="project" value="UniProtKB-KW"/>
</dbReference>
<dbReference type="EMBL" id="LHPH01000006">
    <property type="protein sequence ID" value="KPH64114.1"/>
    <property type="molecule type" value="Genomic_DNA"/>
</dbReference>
<keyword evidence="10" id="KW-0626">Porin</keyword>
<evidence type="ECO:0000259" key="16">
    <source>
        <dbReference type="Pfam" id="PF02563"/>
    </source>
</evidence>
<evidence type="ECO:0000259" key="17">
    <source>
        <dbReference type="Pfam" id="PF10531"/>
    </source>
</evidence>
<dbReference type="PANTHER" id="PTHR33619">
    <property type="entry name" value="POLYSACCHARIDE EXPORT PROTEIN GFCE-RELATED"/>
    <property type="match status" value="1"/>
</dbReference>
<dbReference type="Pfam" id="PF10531">
    <property type="entry name" value="SLBB"/>
    <property type="match status" value="1"/>
</dbReference>
<evidence type="ECO:0000256" key="2">
    <source>
        <dbReference type="ARBA" id="ARBA00009450"/>
    </source>
</evidence>
<evidence type="ECO:0000256" key="15">
    <source>
        <dbReference type="SAM" id="SignalP"/>
    </source>
</evidence>
<evidence type="ECO:0000256" key="14">
    <source>
        <dbReference type="ARBA" id="ARBA00023288"/>
    </source>
</evidence>
<evidence type="ECO:0000313" key="19">
    <source>
        <dbReference type="EMBL" id="KPH64114.1"/>
    </source>
</evidence>
<feature type="chain" id="PRO_5005878226" evidence="15">
    <location>
        <begin position="21"/>
        <end position="697"/>
    </location>
</feature>
<keyword evidence="12" id="KW-0564">Palmitate</keyword>
<name>A0A0N1MTH2_9GAMM</name>
<dbReference type="PATRIC" id="fig|187330.3.peg.3385"/>
<keyword evidence="9" id="KW-0406">Ion transport</keyword>
<feature type="domain" description="Polysaccharide export protein N-terminal" evidence="16">
    <location>
        <begin position="26"/>
        <end position="99"/>
    </location>
</feature>
<evidence type="ECO:0000256" key="13">
    <source>
        <dbReference type="ARBA" id="ARBA00023237"/>
    </source>
</evidence>
<sequence>MKFIVIILTILLSYSSVCLSNENAENNTRNIEVGNKLFLYLPGEPEFENVFEVNKDGTILLPEIGKVVVINKQVSQVEGELKTLLSDIYVAMEDFYVEVRSRDIIINVLGYVNTPSQVSIPFDGNIQMVISAAGDLKPGAQLDRLQIRRGEEVIEFNYKAYLDSGNSKLLPKLKSADTVFVPVSPLLGNVQIDFDAQTLSASGDASDNSAITLLGEVHNPGSFSFKEQMSVLDALMRAEGVTRYADVTKIRVINDKTPIIFDLKAYLDKPNNDTMPRLKSGSTVYVPIMVDDVNTTSRTVYIMGEVQKPGAYEAADSTNFLDILANAGGPTRFAETRQIKILTPDGESILFDLQGYSEGLTSVTVPDLNPGDVIFVPEKTDQNEKSWLKIPPKRAIKIIGAITSPGRYEWSTEMDFTDLLAHAGGPTKGANINDIKIVRNGDVTQRFDLEKYTITDGQLTLPQLIAGDTIIVEELPVDPGNNKSQWIRQESSKSIYIMGQVGSPGRYAFNDNMHFIDILAAADGPNANADLRNIRITHRNGNTARVSKLDLALYFETGDETLFPHVLPGDTIFVPEKDKDWLRTPKEQVVRIMGAVQKPGRYTFNDTMSILDALAEAGGPSSSALIDKIVVVNHSCCKEQSRVFDLEAFVKNPNSVNLPVLRAGDTLYVPDKGQDLLSQFRSNFLDFVTIIALVVGL</sequence>
<evidence type="ECO:0000256" key="3">
    <source>
        <dbReference type="ARBA" id="ARBA00022448"/>
    </source>
</evidence>
<keyword evidence="11" id="KW-0472">Membrane</keyword>
<dbReference type="Proteomes" id="UP000037848">
    <property type="component" value="Unassembled WGS sequence"/>
</dbReference>
<reference evidence="19 20" key="1">
    <citation type="submission" date="2015-08" db="EMBL/GenBank/DDBJ databases">
        <title>Draft Genome Sequence of Pseudoalteromonas porphyrae UCD-SED14.</title>
        <authorList>
            <person name="Coil D.A."/>
            <person name="Jospin G."/>
            <person name="Lee R.D."/>
            <person name="Eisen J.A."/>
        </authorList>
    </citation>
    <scope>NUCLEOTIDE SEQUENCE [LARGE SCALE GENOMIC DNA]</scope>
    <source>
        <strain evidence="19 20">UCD-SED14</strain>
    </source>
</reference>
<dbReference type="Gene3D" id="3.10.560.10">
    <property type="entry name" value="Outer membrane lipoprotein wza domain like"/>
    <property type="match status" value="6"/>
</dbReference>
<keyword evidence="14" id="KW-0449">Lipoprotein</keyword>
<protein>
    <submittedName>
        <fullName evidence="19">Sugar ABC transporter substrate-binding protein</fullName>
    </submittedName>
</protein>
<dbReference type="RefSeq" id="WP_054453554.1">
    <property type="nucleotide sequence ID" value="NZ_LHPH01000006.1"/>
</dbReference>
<dbReference type="STRING" id="187330.AMS58_08335"/>
<comment type="similarity">
    <text evidence="2">Belongs to the BexD/CtrA/VexA family.</text>
</comment>
<dbReference type="InterPro" id="IPR054765">
    <property type="entry name" value="SLBB_dom"/>
</dbReference>
<keyword evidence="13" id="KW-0998">Cell outer membrane</keyword>
<accession>A0A0N1MTH2</accession>
<evidence type="ECO:0000259" key="18">
    <source>
        <dbReference type="Pfam" id="PF22461"/>
    </source>
</evidence>
<feature type="domain" description="SLBB" evidence="18">
    <location>
        <begin position="493"/>
        <end position="574"/>
    </location>
</feature>
<evidence type="ECO:0000256" key="11">
    <source>
        <dbReference type="ARBA" id="ARBA00023136"/>
    </source>
</evidence>
<organism evidence="19 20">
    <name type="scientific">Pseudoalteromonas porphyrae</name>
    <dbReference type="NCBI Taxonomy" id="187330"/>
    <lineage>
        <taxon>Bacteria</taxon>
        <taxon>Pseudomonadati</taxon>
        <taxon>Pseudomonadota</taxon>
        <taxon>Gammaproteobacteria</taxon>
        <taxon>Alteromonadales</taxon>
        <taxon>Pseudoalteromonadaceae</taxon>
        <taxon>Pseudoalteromonas</taxon>
    </lineage>
</organism>
<comment type="caution">
    <text evidence="19">The sequence shown here is derived from an EMBL/GenBank/DDBJ whole genome shotgun (WGS) entry which is preliminary data.</text>
</comment>
<feature type="domain" description="SLBB" evidence="18">
    <location>
        <begin position="588"/>
        <end position="669"/>
    </location>
</feature>
<evidence type="ECO:0000256" key="12">
    <source>
        <dbReference type="ARBA" id="ARBA00023139"/>
    </source>
</evidence>
<dbReference type="OrthoDB" id="9808948at2"/>
<evidence type="ECO:0000256" key="8">
    <source>
        <dbReference type="ARBA" id="ARBA00023047"/>
    </source>
</evidence>
<evidence type="ECO:0000256" key="6">
    <source>
        <dbReference type="ARBA" id="ARBA00022692"/>
    </source>
</evidence>
<dbReference type="Pfam" id="PF22461">
    <property type="entry name" value="SLBB_2"/>
    <property type="match status" value="4"/>
</dbReference>
<feature type="domain" description="SLBB" evidence="18">
    <location>
        <begin position="213"/>
        <end position="286"/>
    </location>
</feature>
<dbReference type="InterPro" id="IPR049712">
    <property type="entry name" value="Poly_export"/>
</dbReference>
<gene>
    <name evidence="19" type="ORF">ADS77_06810</name>
</gene>
<keyword evidence="20" id="KW-1185">Reference proteome</keyword>
<dbReference type="AlphaFoldDB" id="A0A0N1MTH2"/>
<proteinExistence type="inferred from homology"/>
<evidence type="ECO:0000313" key="20">
    <source>
        <dbReference type="Proteomes" id="UP000037848"/>
    </source>
</evidence>
<feature type="signal peptide" evidence="15">
    <location>
        <begin position="1"/>
        <end position="20"/>
    </location>
</feature>
<evidence type="ECO:0000256" key="4">
    <source>
        <dbReference type="ARBA" id="ARBA00022452"/>
    </source>
</evidence>
<feature type="domain" description="SLBB" evidence="18">
    <location>
        <begin position="396"/>
        <end position="472"/>
    </location>
</feature>
<dbReference type="PANTHER" id="PTHR33619:SF3">
    <property type="entry name" value="POLYSACCHARIDE EXPORT PROTEIN GFCE-RELATED"/>
    <property type="match status" value="1"/>
</dbReference>
<dbReference type="InterPro" id="IPR003715">
    <property type="entry name" value="Poly_export_N"/>
</dbReference>
<comment type="subcellular location">
    <subcellularLocation>
        <location evidence="1">Cell outer membrane</location>
        <topology evidence="1">Multi-pass membrane protein</topology>
    </subcellularLocation>
</comment>
<dbReference type="Pfam" id="PF02563">
    <property type="entry name" value="Poly_export"/>
    <property type="match status" value="1"/>
</dbReference>
<keyword evidence="7 15" id="KW-0732">Signal</keyword>
<keyword evidence="5" id="KW-0762">Sugar transport</keyword>
<keyword evidence="4" id="KW-1134">Transmembrane beta strand</keyword>
<dbReference type="GO" id="GO:0015288">
    <property type="term" value="F:porin activity"/>
    <property type="evidence" value="ECO:0007669"/>
    <property type="project" value="UniProtKB-KW"/>
</dbReference>
<keyword evidence="6" id="KW-0812">Transmembrane</keyword>
<evidence type="ECO:0000256" key="10">
    <source>
        <dbReference type="ARBA" id="ARBA00023114"/>
    </source>
</evidence>